<dbReference type="OrthoDB" id="9808408at2"/>
<keyword evidence="4" id="KW-0597">Phosphoprotein</keyword>
<evidence type="ECO:0000256" key="3">
    <source>
        <dbReference type="ARBA" id="ARBA00012438"/>
    </source>
</evidence>
<dbReference type="Pfam" id="PF00512">
    <property type="entry name" value="HisKA"/>
    <property type="match status" value="1"/>
</dbReference>
<dbReference type="GO" id="GO:0030295">
    <property type="term" value="F:protein kinase activator activity"/>
    <property type="evidence" value="ECO:0007669"/>
    <property type="project" value="TreeGrafter"/>
</dbReference>
<dbReference type="AlphaFoldDB" id="A0A1I3D4F6"/>
<dbReference type="SMART" id="SM00387">
    <property type="entry name" value="HATPase_c"/>
    <property type="match status" value="1"/>
</dbReference>
<evidence type="ECO:0000256" key="6">
    <source>
        <dbReference type="ARBA" id="ARBA00022777"/>
    </source>
</evidence>
<evidence type="ECO:0000256" key="8">
    <source>
        <dbReference type="ARBA" id="ARBA00039401"/>
    </source>
</evidence>
<name>A0A1I3D4F6_9ACTN</name>
<dbReference type="InterPro" id="IPR036097">
    <property type="entry name" value="HisK_dim/P_sf"/>
</dbReference>
<protein>
    <recommendedName>
        <fullName evidence="8">Sensor-like histidine kinase SenX3</fullName>
        <ecNumber evidence="3">2.7.13.3</ecNumber>
    </recommendedName>
</protein>
<evidence type="ECO:0000256" key="7">
    <source>
        <dbReference type="ARBA" id="ARBA00023012"/>
    </source>
</evidence>
<dbReference type="PROSITE" id="PS50109">
    <property type="entry name" value="HIS_KIN"/>
    <property type="match status" value="1"/>
</dbReference>
<dbReference type="EMBL" id="FOQG01000002">
    <property type="protein sequence ID" value="SFH81371.1"/>
    <property type="molecule type" value="Genomic_DNA"/>
</dbReference>
<feature type="domain" description="Histidine kinase" evidence="9">
    <location>
        <begin position="192"/>
        <end position="400"/>
    </location>
</feature>
<dbReference type="Proteomes" id="UP000198649">
    <property type="component" value="Unassembled WGS sequence"/>
</dbReference>
<dbReference type="GO" id="GO:0007234">
    <property type="term" value="P:osmosensory signaling via phosphorelay pathway"/>
    <property type="evidence" value="ECO:0007669"/>
    <property type="project" value="TreeGrafter"/>
</dbReference>
<evidence type="ECO:0000313" key="10">
    <source>
        <dbReference type="EMBL" id="SFH81371.1"/>
    </source>
</evidence>
<dbReference type="InterPro" id="IPR050351">
    <property type="entry name" value="BphY/WalK/GraS-like"/>
</dbReference>
<dbReference type="Gene3D" id="3.30.450.40">
    <property type="match status" value="1"/>
</dbReference>
<sequence length="400" mass="42533">MTTTAEHERRASHIAAYDVLDGPPRRGLLAVVELAANICDVPMATINLITDVAQHQVATVGFDASVCRREDSMCAAVLDADTPIVVADASLDARFCDNPFVTGAIGHVRFYASHKLTTPAGVSIGTLCVFDTEPRTIDATQVAALATLAERVVDVLELSLRSRLLATTLAEVEAMRDELTVSNDRLASFAGQVSHDLKTPLTSVTMSLELIREQLTAGGNAKDAAWLIERALNGSDRMATLIDDVLGFAKLGGTLNVSNVDLGDVLTEVLVDLGGALQGASTVIETLPVVKGDAVQLRAVLQNLLSNAGKFRATDRTPRVEVSARRRGDVWRVEVTDNGPGVPESERERVFEPLARATESVEGFGIGLATCRRVIQAHHGRIGLDGARGGGAVAWFELPA</sequence>
<dbReference type="Pfam" id="PF02518">
    <property type="entry name" value="HATPase_c"/>
    <property type="match status" value="1"/>
</dbReference>
<dbReference type="SUPFAM" id="SSF55874">
    <property type="entry name" value="ATPase domain of HSP90 chaperone/DNA topoisomerase II/histidine kinase"/>
    <property type="match status" value="1"/>
</dbReference>
<organism evidence="10 11">
    <name type="scientific">Nocardioides psychrotolerans</name>
    <dbReference type="NCBI Taxonomy" id="1005945"/>
    <lineage>
        <taxon>Bacteria</taxon>
        <taxon>Bacillati</taxon>
        <taxon>Actinomycetota</taxon>
        <taxon>Actinomycetes</taxon>
        <taxon>Propionibacteriales</taxon>
        <taxon>Nocardioidaceae</taxon>
        <taxon>Nocardioides</taxon>
    </lineage>
</organism>
<dbReference type="InterPro" id="IPR036890">
    <property type="entry name" value="HATPase_C_sf"/>
</dbReference>
<evidence type="ECO:0000256" key="2">
    <source>
        <dbReference type="ARBA" id="ARBA00004236"/>
    </source>
</evidence>
<accession>A0A1I3D4F6</accession>
<keyword evidence="6 10" id="KW-0418">Kinase</keyword>
<evidence type="ECO:0000313" key="11">
    <source>
        <dbReference type="Proteomes" id="UP000198649"/>
    </source>
</evidence>
<dbReference type="InterPro" id="IPR003661">
    <property type="entry name" value="HisK_dim/P_dom"/>
</dbReference>
<proteinExistence type="predicted"/>
<gene>
    <name evidence="10" type="ORF">SAMN05216561_102340</name>
</gene>
<dbReference type="RefSeq" id="WP_091110524.1">
    <property type="nucleotide sequence ID" value="NZ_BKAF01000004.1"/>
</dbReference>
<evidence type="ECO:0000256" key="1">
    <source>
        <dbReference type="ARBA" id="ARBA00000085"/>
    </source>
</evidence>
<evidence type="ECO:0000259" key="9">
    <source>
        <dbReference type="PROSITE" id="PS50109"/>
    </source>
</evidence>
<dbReference type="PANTHER" id="PTHR42878">
    <property type="entry name" value="TWO-COMPONENT HISTIDINE KINASE"/>
    <property type="match status" value="1"/>
</dbReference>
<dbReference type="Gene3D" id="3.30.565.10">
    <property type="entry name" value="Histidine kinase-like ATPase, C-terminal domain"/>
    <property type="match status" value="1"/>
</dbReference>
<comment type="catalytic activity">
    <reaction evidence="1">
        <text>ATP + protein L-histidine = ADP + protein N-phospho-L-histidine.</text>
        <dbReference type="EC" id="2.7.13.3"/>
    </reaction>
</comment>
<dbReference type="Gene3D" id="1.10.287.130">
    <property type="match status" value="1"/>
</dbReference>
<evidence type="ECO:0000256" key="4">
    <source>
        <dbReference type="ARBA" id="ARBA00022553"/>
    </source>
</evidence>
<dbReference type="GO" id="GO:0000155">
    <property type="term" value="F:phosphorelay sensor kinase activity"/>
    <property type="evidence" value="ECO:0007669"/>
    <property type="project" value="InterPro"/>
</dbReference>
<dbReference type="GO" id="GO:0000156">
    <property type="term" value="F:phosphorelay response regulator activity"/>
    <property type="evidence" value="ECO:0007669"/>
    <property type="project" value="TreeGrafter"/>
</dbReference>
<dbReference type="PANTHER" id="PTHR42878:SF15">
    <property type="entry name" value="BACTERIOPHYTOCHROME"/>
    <property type="match status" value="1"/>
</dbReference>
<dbReference type="CDD" id="cd00082">
    <property type="entry name" value="HisKA"/>
    <property type="match status" value="1"/>
</dbReference>
<dbReference type="SUPFAM" id="SSF47384">
    <property type="entry name" value="Homodimeric domain of signal transducing histidine kinase"/>
    <property type="match status" value="1"/>
</dbReference>
<dbReference type="InterPro" id="IPR029016">
    <property type="entry name" value="GAF-like_dom_sf"/>
</dbReference>
<evidence type="ECO:0000256" key="5">
    <source>
        <dbReference type="ARBA" id="ARBA00022679"/>
    </source>
</evidence>
<dbReference type="InterPro" id="IPR005467">
    <property type="entry name" value="His_kinase_dom"/>
</dbReference>
<dbReference type="SUPFAM" id="SSF55781">
    <property type="entry name" value="GAF domain-like"/>
    <property type="match status" value="1"/>
</dbReference>
<dbReference type="InterPro" id="IPR003594">
    <property type="entry name" value="HATPase_dom"/>
</dbReference>
<dbReference type="SMART" id="SM00388">
    <property type="entry name" value="HisKA"/>
    <property type="match status" value="1"/>
</dbReference>
<dbReference type="STRING" id="1005945.SAMN05216561_102340"/>
<keyword evidence="11" id="KW-1185">Reference proteome</keyword>
<keyword evidence="7" id="KW-0902">Two-component regulatory system</keyword>
<dbReference type="InterPro" id="IPR004358">
    <property type="entry name" value="Sig_transdc_His_kin-like_C"/>
</dbReference>
<dbReference type="EC" id="2.7.13.3" evidence="3"/>
<keyword evidence="5" id="KW-0808">Transferase</keyword>
<comment type="subcellular location">
    <subcellularLocation>
        <location evidence="2">Cell membrane</location>
    </subcellularLocation>
</comment>
<dbReference type="PRINTS" id="PR00344">
    <property type="entry name" value="BCTRLSENSOR"/>
</dbReference>
<reference evidence="10 11" key="1">
    <citation type="submission" date="2016-10" db="EMBL/GenBank/DDBJ databases">
        <authorList>
            <person name="de Groot N.N."/>
        </authorList>
    </citation>
    <scope>NUCLEOTIDE SEQUENCE [LARGE SCALE GENOMIC DNA]</scope>
    <source>
        <strain evidence="10 11">CGMCC 1.11156</strain>
    </source>
</reference>
<dbReference type="GO" id="GO:0005886">
    <property type="term" value="C:plasma membrane"/>
    <property type="evidence" value="ECO:0007669"/>
    <property type="project" value="UniProtKB-SubCell"/>
</dbReference>